<dbReference type="Proteomes" id="UP000059680">
    <property type="component" value="Chromosome 10"/>
</dbReference>
<keyword evidence="3" id="KW-1185">Reference proteome</keyword>
<reference evidence="2 3" key="3">
    <citation type="journal article" date="2013" name="Rice">
        <title>Improvement of the Oryza sativa Nipponbare reference genome using next generation sequence and optical map data.</title>
        <authorList>
            <person name="Kawahara Y."/>
            <person name="de la Bastide M."/>
            <person name="Hamilton J.P."/>
            <person name="Kanamori H."/>
            <person name="McCombie W.R."/>
            <person name="Ouyang S."/>
            <person name="Schwartz D.C."/>
            <person name="Tanaka T."/>
            <person name="Wu J."/>
            <person name="Zhou S."/>
            <person name="Childs K.L."/>
            <person name="Davidson R.M."/>
            <person name="Lin H."/>
            <person name="Quesada-Ocampo L."/>
            <person name="Vaillancourt B."/>
            <person name="Sakai H."/>
            <person name="Lee S.S."/>
            <person name="Kim J."/>
            <person name="Numa H."/>
            <person name="Itoh T."/>
            <person name="Buell C.R."/>
            <person name="Matsumoto T."/>
        </authorList>
    </citation>
    <scope>NUCLEOTIDE SEQUENCE [LARGE SCALE GENOMIC DNA]</scope>
    <source>
        <strain evidence="3">cv. Nipponbare</strain>
    </source>
</reference>
<feature type="compositionally biased region" description="Basic and acidic residues" evidence="1">
    <location>
        <begin position="352"/>
        <end position="376"/>
    </location>
</feature>
<feature type="non-terminal residue" evidence="2">
    <location>
        <position position="1"/>
    </location>
</feature>
<reference evidence="3" key="1">
    <citation type="journal article" date="2005" name="Nature">
        <title>The map-based sequence of the rice genome.</title>
        <authorList>
            <consortium name="International rice genome sequencing project (IRGSP)"/>
            <person name="Matsumoto T."/>
            <person name="Wu J."/>
            <person name="Kanamori H."/>
            <person name="Katayose Y."/>
            <person name="Fujisawa M."/>
            <person name="Namiki N."/>
            <person name="Mizuno H."/>
            <person name="Yamamoto K."/>
            <person name="Antonio B.A."/>
            <person name="Baba T."/>
            <person name="Sakata K."/>
            <person name="Nagamura Y."/>
            <person name="Aoki H."/>
            <person name="Arikawa K."/>
            <person name="Arita K."/>
            <person name="Bito T."/>
            <person name="Chiden Y."/>
            <person name="Fujitsuka N."/>
            <person name="Fukunaka R."/>
            <person name="Hamada M."/>
            <person name="Harada C."/>
            <person name="Hayashi A."/>
            <person name="Hijishita S."/>
            <person name="Honda M."/>
            <person name="Hosokawa S."/>
            <person name="Ichikawa Y."/>
            <person name="Idonuma A."/>
            <person name="Iijima M."/>
            <person name="Ikeda M."/>
            <person name="Ikeno M."/>
            <person name="Ito K."/>
            <person name="Ito S."/>
            <person name="Ito T."/>
            <person name="Ito Y."/>
            <person name="Ito Y."/>
            <person name="Iwabuchi A."/>
            <person name="Kamiya K."/>
            <person name="Karasawa W."/>
            <person name="Kurita K."/>
            <person name="Katagiri S."/>
            <person name="Kikuta A."/>
            <person name="Kobayashi H."/>
            <person name="Kobayashi N."/>
            <person name="Machita K."/>
            <person name="Maehara T."/>
            <person name="Masukawa M."/>
            <person name="Mizubayashi T."/>
            <person name="Mukai Y."/>
            <person name="Nagasaki H."/>
            <person name="Nagata Y."/>
            <person name="Naito S."/>
            <person name="Nakashima M."/>
            <person name="Nakama Y."/>
            <person name="Nakamichi Y."/>
            <person name="Nakamura M."/>
            <person name="Meguro A."/>
            <person name="Negishi M."/>
            <person name="Ohta I."/>
            <person name="Ohta T."/>
            <person name="Okamoto M."/>
            <person name="Ono N."/>
            <person name="Saji S."/>
            <person name="Sakaguchi M."/>
            <person name="Sakai K."/>
            <person name="Shibata M."/>
            <person name="Shimokawa T."/>
            <person name="Song J."/>
            <person name="Takazaki Y."/>
            <person name="Terasawa K."/>
            <person name="Tsugane M."/>
            <person name="Tsuji K."/>
            <person name="Ueda S."/>
            <person name="Waki K."/>
            <person name="Yamagata H."/>
            <person name="Yamamoto M."/>
            <person name="Yamamoto S."/>
            <person name="Yamane H."/>
            <person name="Yoshiki S."/>
            <person name="Yoshihara R."/>
            <person name="Yukawa K."/>
            <person name="Zhong H."/>
            <person name="Yano M."/>
            <person name="Yuan Q."/>
            <person name="Ouyang S."/>
            <person name="Liu J."/>
            <person name="Jones K.M."/>
            <person name="Gansberger K."/>
            <person name="Moffat K."/>
            <person name="Hill J."/>
            <person name="Bera J."/>
            <person name="Fadrosh D."/>
            <person name="Jin S."/>
            <person name="Johri S."/>
            <person name="Kim M."/>
            <person name="Overton L."/>
            <person name="Reardon M."/>
            <person name="Tsitrin T."/>
            <person name="Vuong H."/>
            <person name="Weaver B."/>
            <person name="Ciecko A."/>
            <person name="Tallon L."/>
            <person name="Jackson J."/>
            <person name="Pai G."/>
            <person name="Aken S.V."/>
            <person name="Utterback T."/>
            <person name="Reidmuller S."/>
            <person name="Feldblyum T."/>
            <person name="Hsiao J."/>
            <person name="Zismann V."/>
            <person name="Iobst S."/>
            <person name="de Vazeille A.R."/>
            <person name="Buell C.R."/>
            <person name="Ying K."/>
            <person name="Li Y."/>
            <person name="Lu T."/>
            <person name="Huang Y."/>
            <person name="Zhao Q."/>
            <person name="Feng Q."/>
            <person name="Zhang L."/>
            <person name="Zhu J."/>
            <person name="Weng Q."/>
            <person name="Mu J."/>
            <person name="Lu Y."/>
            <person name="Fan D."/>
            <person name="Liu Y."/>
            <person name="Guan J."/>
            <person name="Zhang Y."/>
            <person name="Yu S."/>
            <person name="Liu X."/>
            <person name="Zhang Y."/>
            <person name="Hong G."/>
            <person name="Han B."/>
            <person name="Choisne N."/>
            <person name="Demange N."/>
            <person name="Orjeda G."/>
            <person name="Samain S."/>
            <person name="Cattolico L."/>
            <person name="Pelletier E."/>
            <person name="Couloux A."/>
            <person name="Segurens B."/>
            <person name="Wincker P."/>
            <person name="D'Hont A."/>
            <person name="Scarpelli C."/>
            <person name="Weissenbach J."/>
            <person name="Salanoubat M."/>
            <person name="Quetier F."/>
            <person name="Yu Y."/>
            <person name="Kim H.R."/>
            <person name="Rambo T."/>
            <person name="Currie J."/>
            <person name="Collura K."/>
            <person name="Luo M."/>
            <person name="Yang T."/>
            <person name="Ammiraju J.S.S."/>
            <person name="Engler F."/>
            <person name="Soderlund C."/>
            <person name="Wing R.A."/>
            <person name="Palmer L.E."/>
            <person name="de la Bastide M."/>
            <person name="Spiegel L."/>
            <person name="Nascimento L."/>
            <person name="Zutavern T."/>
            <person name="O'Shaughnessy A."/>
            <person name="Dike S."/>
            <person name="Dedhia N."/>
            <person name="Preston R."/>
            <person name="Balija V."/>
            <person name="McCombie W.R."/>
            <person name="Chow T."/>
            <person name="Chen H."/>
            <person name="Chung M."/>
            <person name="Chen C."/>
            <person name="Shaw J."/>
            <person name="Wu H."/>
            <person name="Hsiao K."/>
            <person name="Chao Y."/>
            <person name="Chu M."/>
            <person name="Cheng C."/>
            <person name="Hour A."/>
            <person name="Lee P."/>
            <person name="Lin S."/>
            <person name="Lin Y."/>
            <person name="Liou J."/>
            <person name="Liu S."/>
            <person name="Hsing Y."/>
            <person name="Raghuvanshi S."/>
            <person name="Mohanty A."/>
            <person name="Bharti A.K."/>
            <person name="Gaur A."/>
            <person name="Gupta V."/>
            <person name="Kumar D."/>
            <person name="Ravi V."/>
            <person name="Vij S."/>
            <person name="Kapur A."/>
            <person name="Khurana P."/>
            <person name="Khurana P."/>
            <person name="Khurana J.P."/>
            <person name="Tyagi A.K."/>
            <person name="Gaikwad K."/>
            <person name="Singh A."/>
            <person name="Dalal V."/>
            <person name="Srivastava S."/>
            <person name="Dixit A."/>
            <person name="Pal A.K."/>
            <person name="Ghazi I.A."/>
            <person name="Yadav M."/>
            <person name="Pandit A."/>
            <person name="Bhargava A."/>
            <person name="Sureshbabu K."/>
            <person name="Batra K."/>
            <person name="Sharma T.R."/>
            <person name="Mohapatra T."/>
            <person name="Singh N.K."/>
            <person name="Messing J."/>
            <person name="Nelson A.B."/>
            <person name="Fuks G."/>
            <person name="Kavchok S."/>
            <person name="Keizer G."/>
            <person name="Linton E."/>
            <person name="Llaca V."/>
            <person name="Song R."/>
            <person name="Tanyolac B."/>
            <person name="Young S."/>
            <person name="Ho-Il K."/>
            <person name="Hahn J.H."/>
            <person name="Sangsakoo G."/>
            <person name="Vanavichit A."/>
            <person name="de Mattos Luiz.A.T."/>
            <person name="Zimmer P.D."/>
            <person name="Malone G."/>
            <person name="Dellagostin O."/>
            <person name="de Oliveira A.C."/>
            <person name="Bevan M."/>
            <person name="Bancroft I."/>
            <person name="Minx P."/>
            <person name="Cordum H."/>
            <person name="Wilson R."/>
            <person name="Cheng Z."/>
            <person name="Jin W."/>
            <person name="Jiang J."/>
            <person name="Leong S.A."/>
            <person name="Iwama H."/>
            <person name="Gojobori T."/>
            <person name="Itoh T."/>
            <person name="Niimura Y."/>
            <person name="Fujii Y."/>
            <person name="Habara T."/>
            <person name="Sakai H."/>
            <person name="Sato Y."/>
            <person name="Wilson G."/>
            <person name="Kumar K."/>
            <person name="McCouch S."/>
            <person name="Juretic N."/>
            <person name="Hoen D."/>
            <person name="Wright S."/>
            <person name="Bruskiewich R."/>
            <person name="Bureau T."/>
            <person name="Miyao A."/>
            <person name="Hirochika H."/>
            <person name="Nishikawa T."/>
            <person name="Kadowaki K."/>
            <person name="Sugiura M."/>
            <person name="Burr B."/>
            <person name="Sasaki T."/>
        </authorList>
    </citation>
    <scope>NUCLEOTIDE SEQUENCE [LARGE SCALE GENOMIC DNA]</scope>
    <source>
        <strain evidence="3">cv. Nipponbare</strain>
    </source>
</reference>
<dbReference type="PaxDb" id="39947-A0A0P0XWE8"/>
<dbReference type="Gramene" id="Os10t0523201-00">
    <property type="protein sequence ID" value="Os10t0523201-00"/>
    <property type="gene ID" value="Os10g0523201"/>
</dbReference>
<evidence type="ECO:0000313" key="2">
    <source>
        <dbReference type="EMBL" id="BAT11727.1"/>
    </source>
</evidence>
<feature type="compositionally biased region" description="Acidic residues" evidence="1">
    <location>
        <begin position="281"/>
        <end position="298"/>
    </location>
</feature>
<dbReference type="InParanoid" id="A0A0P0XWE8"/>
<feature type="region of interest" description="Disordered" evidence="1">
    <location>
        <begin position="33"/>
        <end position="451"/>
    </location>
</feature>
<dbReference type="EMBL" id="AP014966">
    <property type="protein sequence ID" value="BAT11727.1"/>
    <property type="molecule type" value="Genomic_DNA"/>
</dbReference>
<feature type="compositionally biased region" description="Basic and acidic residues" evidence="1">
    <location>
        <begin position="399"/>
        <end position="440"/>
    </location>
</feature>
<sequence length="451" mass="48921">GFVDAVVAATGRGAGEHLRELGLYVPVRALDHDEHHRDARRLRGEEAEPEPPEVHARPEREPDGDRRADAVERAEVDVGAVSRPRAAPEHAAAGGLRAVAELAEAEDRQHRCREREDVGVRREHARPRAAHGHGEREGGEALDGAQREPRPRRGARGGRPVRAELVADPRGHAEAERRREDVEQRRGLDEDPHGRHGGPGVGEEAAEQDHDLVPPPFEADAGAALGGQPDQPHPPVDVLEHLARQRESPGVAVHAGDVDEGEEEDDQVEVGPGGGERDALDAEAEDGDEEVVDGEVGGDGERGARRERQVDRLDAEVDPERVEEREEEEVGEAEENVALRGGGDGGVLAAQQEERLHPRPEEGDGHGHGEEEEHHPLHGGADEGEVPGAHGLAAHRLHAHGEAGQHGVPRDVGESDGERPAGERELAEPAEEQHRDHRPDVQYQPRHDHRQ</sequence>
<proteinExistence type="predicted"/>
<feature type="compositionally biased region" description="Basic and acidic residues" evidence="1">
    <location>
        <begin position="161"/>
        <end position="194"/>
    </location>
</feature>
<feature type="compositionally biased region" description="Acidic residues" evidence="1">
    <location>
        <begin position="325"/>
        <end position="335"/>
    </location>
</feature>
<gene>
    <name evidence="2" type="ordered locus">Os10g0523201</name>
    <name evidence="2" type="ORF">OSNPB_100523201</name>
</gene>
<name>A0A0P0XWE8_ORYSJ</name>
<feature type="compositionally biased region" description="Basic and acidic residues" evidence="1">
    <location>
        <begin position="33"/>
        <end position="76"/>
    </location>
</feature>
<dbReference type="AlphaFoldDB" id="A0A0P0XWE8"/>
<dbReference type="FunCoup" id="A0A0P0XWE8">
    <property type="interactions" value="2"/>
</dbReference>
<evidence type="ECO:0000256" key="1">
    <source>
        <dbReference type="SAM" id="MobiDB-lite"/>
    </source>
</evidence>
<feature type="compositionally biased region" description="Basic and acidic residues" evidence="1">
    <location>
        <begin position="132"/>
        <end position="151"/>
    </location>
</feature>
<dbReference type="OMA" id="EEHHPLH"/>
<feature type="compositionally biased region" description="Acidic residues" evidence="1">
    <location>
        <begin position="258"/>
        <end position="268"/>
    </location>
</feature>
<organism evidence="2 3">
    <name type="scientific">Oryza sativa subsp. japonica</name>
    <name type="common">Rice</name>
    <dbReference type="NCBI Taxonomy" id="39947"/>
    <lineage>
        <taxon>Eukaryota</taxon>
        <taxon>Viridiplantae</taxon>
        <taxon>Streptophyta</taxon>
        <taxon>Embryophyta</taxon>
        <taxon>Tracheophyta</taxon>
        <taxon>Spermatophyta</taxon>
        <taxon>Magnoliopsida</taxon>
        <taxon>Liliopsida</taxon>
        <taxon>Poales</taxon>
        <taxon>Poaceae</taxon>
        <taxon>BOP clade</taxon>
        <taxon>Oryzoideae</taxon>
        <taxon>Oryzeae</taxon>
        <taxon>Oryzinae</taxon>
        <taxon>Oryza</taxon>
        <taxon>Oryza sativa</taxon>
    </lineage>
</organism>
<feature type="compositionally biased region" description="Basic and acidic residues" evidence="1">
    <location>
        <begin position="105"/>
        <end position="122"/>
    </location>
</feature>
<accession>A0A0P0XWE8</accession>
<evidence type="ECO:0000313" key="3">
    <source>
        <dbReference type="Proteomes" id="UP000059680"/>
    </source>
</evidence>
<reference evidence="2 3" key="2">
    <citation type="journal article" date="2013" name="Plant Cell Physiol.">
        <title>Rice Annotation Project Database (RAP-DB): an integrative and interactive database for rice genomics.</title>
        <authorList>
            <person name="Sakai H."/>
            <person name="Lee S.S."/>
            <person name="Tanaka T."/>
            <person name="Numa H."/>
            <person name="Kim J."/>
            <person name="Kawahara Y."/>
            <person name="Wakimoto H."/>
            <person name="Yang C.C."/>
            <person name="Iwamoto M."/>
            <person name="Abe T."/>
            <person name="Yamada Y."/>
            <person name="Muto A."/>
            <person name="Inokuchi H."/>
            <person name="Ikemura T."/>
            <person name="Matsumoto T."/>
            <person name="Sasaki T."/>
            <person name="Itoh T."/>
        </authorList>
    </citation>
    <scope>NUCLEOTIDE SEQUENCE [LARGE SCALE GENOMIC DNA]</scope>
    <source>
        <strain evidence="3">cv. Nipponbare</strain>
    </source>
</reference>
<feature type="compositionally biased region" description="Basic and acidic residues" evidence="1">
    <location>
        <begin position="238"/>
        <end position="247"/>
    </location>
</feature>
<protein>
    <submittedName>
        <fullName evidence="2">Os10g0523201 protein</fullName>
    </submittedName>
</protein>
<feature type="compositionally biased region" description="Basic and acidic residues" evidence="1">
    <location>
        <begin position="299"/>
        <end position="324"/>
    </location>
</feature>